<evidence type="ECO:0000313" key="6">
    <source>
        <dbReference type="Proteomes" id="UP000789833"/>
    </source>
</evidence>
<evidence type="ECO:0000313" key="5">
    <source>
        <dbReference type="EMBL" id="CAG9620742.1"/>
    </source>
</evidence>
<comment type="similarity">
    <text evidence="1">Belongs to the glycosyltransferase 2 family.</text>
</comment>
<dbReference type="InterPro" id="IPR029044">
    <property type="entry name" value="Nucleotide-diphossugar_trans"/>
</dbReference>
<keyword evidence="3" id="KW-0808">Transferase</keyword>
<keyword evidence="2" id="KW-0328">Glycosyltransferase</keyword>
<name>A0ABN8AAQ2_9BACI</name>
<accession>A0ABN8AAQ2</accession>
<dbReference type="InterPro" id="IPR001173">
    <property type="entry name" value="Glyco_trans_2-like"/>
</dbReference>
<dbReference type="SUPFAM" id="SSF53448">
    <property type="entry name" value="Nucleotide-diphospho-sugar transferases"/>
    <property type="match status" value="1"/>
</dbReference>
<dbReference type="RefSeq" id="WP_230500661.1">
    <property type="nucleotide sequence ID" value="NZ_CAKJTJ010000006.1"/>
</dbReference>
<dbReference type="CDD" id="cd00761">
    <property type="entry name" value="Glyco_tranf_GTA_type"/>
    <property type="match status" value="1"/>
</dbReference>
<evidence type="ECO:0000256" key="1">
    <source>
        <dbReference type="ARBA" id="ARBA00006739"/>
    </source>
</evidence>
<dbReference type="Proteomes" id="UP000789833">
    <property type="component" value="Unassembled WGS sequence"/>
</dbReference>
<keyword evidence="6" id="KW-1185">Reference proteome</keyword>
<proteinExistence type="inferred from homology"/>
<gene>
    <name evidence="5" type="ORF">BACCIP111883_01512</name>
</gene>
<sequence>MNPIVSIIMPAYNCQEYISKCIESVLNQSYKSFELIIINDGSIDNTEKVIDEYRQSDSRIIYHHQNNQGPSAARNVGILMSRGEYITFIDSDDTVNEKYVELLLSNMNKTNADITCSGYVDISKFGTFYHNDFIDENIMTTNEFLKMVCRGTGGVLWSKLFRNSLIKEHSLLLDEEIFMCEDLIFVMEYAEKCTSFSIVDKNLYHYNRLNEKSISANISPSYLGNYIKVWEKMKGILASNIKEKNEVEDIIREKVQAVAIKIIEQQCSDITKANIKVLVTNINMLLKNKYLSNYKSNFKSTNKLYSPMIFFIKNNLTFLCICYGVNLTVLKKINNLKLSIRKIVNV</sequence>
<dbReference type="Gene3D" id="3.90.550.10">
    <property type="entry name" value="Spore Coat Polysaccharide Biosynthesis Protein SpsA, Chain A"/>
    <property type="match status" value="1"/>
</dbReference>
<evidence type="ECO:0000259" key="4">
    <source>
        <dbReference type="Pfam" id="PF00535"/>
    </source>
</evidence>
<protein>
    <recommendedName>
        <fullName evidence="4">Glycosyltransferase 2-like domain-containing protein</fullName>
    </recommendedName>
</protein>
<reference evidence="5 6" key="1">
    <citation type="submission" date="2021-10" db="EMBL/GenBank/DDBJ databases">
        <authorList>
            <person name="Criscuolo A."/>
        </authorList>
    </citation>
    <scope>NUCLEOTIDE SEQUENCE [LARGE SCALE GENOMIC DNA]</scope>
    <source>
        <strain evidence="6">CIP 111883</strain>
    </source>
</reference>
<evidence type="ECO:0000256" key="2">
    <source>
        <dbReference type="ARBA" id="ARBA00022676"/>
    </source>
</evidence>
<dbReference type="Pfam" id="PF00535">
    <property type="entry name" value="Glycos_transf_2"/>
    <property type="match status" value="1"/>
</dbReference>
<dbReference type="PANTHER" id="PTHR22916">
    <property type="entry name" value="GLYCOSYLTRANSFERASE"/>
    <property type="match status" value="1"/>
</dbReference>
<dbReference type="PANTHER" id="PTHR22916:SF51">
    <property type="entry name" value="GLYCOSYLTRANSFERASE EPSH-RELATED"/>
    <property type="match status" value="1"/>
</dbReference>
<dbReference type="EMBL" id="CAKJTJ010000006">
    <property type="protein sequence ID" value="CAG9620742.1"/>
    <property type="molecule type" value="Genomic_DNA"/>
</dbReference>
<evidence type="ECO:0000256" key="3">
    <source>
        <dbReference type="ARBA" id="ARBA00022679"/>
    </source>
</evidence>
<comment type="caution">
    <text evidence="5">The sequence shown here is derived from an EMBL/GenBank/DDBJ whole genome shotgun (WGS) entry which is preliminary data.</text>
</comment>
<organism evidence="5 6">
    <name type="scientific">Sutcliffiella rhizosphaerae</name>
    <dbReference type="NCBI Taxonomy" id="2880967"/>
    <lineage>
        <taxon>Bacteria</taxon>
        <taxon>Bacillati</taxon>
        <taxon>Bacillota</taxon>
        <taxon>Bacilli</taxon>
        <taxon>Bacillales</taxon>
        <taxon>Bacillaceae</taxon>
        <taxon>Sutcliffiella</taxon>
    </lineage>
</organism>
<feature type="domain" description="Glycosyltransferase 2-like" evidence="4">
    <location>
        <begin position="6"/>
        <end position="132"/>
    </location>
</feature>